<dbReference type="Proteomes" id="UP001062846">
    <property type="component" value="Chromosome 9"/>
</dbReference>
<reference evidence="1" key="1">
    <citation type="submission" date="2022-02" db="EMBL/GenBank/DDBJ databases">
        <title>Plant Genome Project.</title>
        <authorList>
            <person name="Zhang R.-G."/>
        </authorList>
    </citation>
    <scope>NUCLEOTIDE SEQUENCE</scope>
    <source>
        <strain evidence="1">AT1</strain>
    </source>
</reference>
<gene>
    <name evidence="1" type="ORF">RHMOL_Rhmol09G0222000</name>
</gene>
<sequence length="551" mass="59906">MSFQNKSFWMPRDAGCLADGDTNYDNPPRIEPKRPHQWLMDASELELFRHKRQEMEAVSSRPRSGIPNGSISLWDNASVFQTVSGQFSDHLFGSDMVRTSNIIDRSIPTAGMGNLNAELKGFEDQLGIRSSFSLSMSHAIQDSSFCINYGGIRRVKVNQVGASDNGAPVSIGHPYSRGDNNLSVGAAYDKTDNSMSLGPTYDRGKGIAISMGPTFTKPNDNFVSMDHTFNKGDGSFMLMGHNFCKGYDNGLSISQPFDKGDGAFVSLGHGYEKGNVSIMSASHDNKEHDNFISMVPSYNKDNGNFISVGPFYDKGDENSISMRPTSVSASTYVIPRGTTDEKGNSGNISVAENCITGGTGTNSFGDFQNEPETNPSGGITSGYDLMANKPSVQTSAPGLENAAKNKIVAPAATAKTKATPKSKEPKPPKKVALNNFPSNVKSLLSTGMLDGVPVKYVSWSRESLNAYELERHAGCKTKHPNNHIYFQNGKTIYAVVQELKNTPQEMLFEAIQTVTGSPINQKNFCTWKASYQAATRELQRIFGKDKSTVAS</sequence>
<accession>A0ACC0MGG6</accession>
<keyword evidence="2" id="KW-1185">Reference proteome</keyword>
<name>A0ACC0MGG6_RHOML</name>
<comment type="caution">
    <text evidence="1">The sequence shown here is derived from an EMBL/GenBank/DDBJ whole genome shotgun (WGS) entry which is preliminary data.</text>
</comment>
<protein>
    <submittedName>
        <fullName evidence="1">Uncharacterized protein</fullName>
    </submittedName>
</protein>
<organism evidence="1 2">
    <name type="scientific">Rhododendron molle</name>
    <name type="common">Chinese azalea</name>
    <name type="synonym">Azalea mollis</name>
    <dbReference type="NCBI Taxonomy" id="49168"/>
    <lineage>
        <taxon>Eukaryota</taxon>
        <taxon>Viridiplantae</taxon>
        <taxon>Streptophyta</taxon>
        <taxon>Embryophyta</taxon>
        <taxon>Tracheophyta</taxon>
        <taxon>Spermatophyta</taxon>
        <taxon>Magnoliopsida</taxon>
        <taxon>eudicotyledons</taxon>
        <taxon>Gunneridae</taxon>
        <taxon>Pentapetalae</taxon>
        <taxon>asterids</taxon>
        <taxon>Ericales</taxon>
        <taxon>Ericaceae</taxon>
        <taxon>Ericoideae</taxon>
        <taxon>Rhodoreae</taxon>
        <taxon>Rhododendron</taxon>
    </lineage>
</organism>
<evidence type="ECO:0000313" key="2">
    <source>
        <dbReference type="Proteomes" id="UP001062846"/>
    </source>
</evidence>
<dbReference type="EMBL" id="CM046396">
    <property type="protein sequence ID" value="KAI8539940.1"/>
    <property type="molecule type" value="Genomic_DNA"/>
</dbReference>
<evidence type="ECO:0000313" key="1">
    <source>
        <dbReference type="EMBL" id="KAI8539940.1"/>
    </source>
</evidence>
<proteinExistence type="predicted"/>